<dbReference type="HOGENOM" id="CLU_1053522_0_0_12"/>
<reference evidence="2" key="1">
    <citation type="submission" date="2011-04" db="EMBL/GenBank/DDBJ databases">
        <title>The complete genome of Treponema brennaborense DSM 12168.</title>
        <authorList>
            <person name="Lucas S."/>
            <person name="Han J."/>
            <person name="Lapidus A."/>
            <person name="Bruce D."/>
            <person name="Goodwin L."/>
            <person name="Pitluck S."/>
            <person name="Peters L."/>
            <person name="Kyrpides N."/>
            <person name="Mavromatis K."/>
            <person name="Ivanova N."/>
            <person name="Mikhailova N."/>
            <person name="Pagani I."/>
            <person name="Teshima H."/>
            <person name="Detter J.C."/>
            <person name="Tapia R."/>
            <person name="Han C."/>
            <person name="Land M."/>
            <person name="Hauser L."/>
            <person name="Markowitz V."/>
            <person name="Cheng J.-F."/>
            <person name="Hugenholtz P."/>
            <person name="Woyke T."/>
            <person name="Wu D."/>
            <person name="Gronow S."/>
            <person name="Wellnitz S."/>
            <person name="Brambilla E."/>
            <person name="Klenk H.-P."/>
            <person name="Eisen J.A."/>
        </authorList>
    </citation>
    <scope>NUCLEOTIDE SEQUENCE [LARGE SCALE GENOMIC DNA]</scope>
    <source>
        <strain evidence="2">DSM 12168 / CIP 105900 / DD5/3</strain>
    </source>
</reference>
<gene>
    <name evidence="1" type="ordered locus">Trebr_0992</name>
</gene>
<sequence length="264" mass="29168">MRLRFVSAALVCGLLCRSGGAAQQRDAERYRYTGSGDVRLYLGDGEQTAVLSEREGVSLVQAADEGFSRNEYDPFLRLKSRTVWRAGDSGAAAVIAVRTDYSYEGDSFRLLESQTYDAEKATVTVTSFSAGGLPAAESVYAVSPEPAEGGKSAARTGESRTLRTLTEYRYAAGTELSEKTVTDYTVNPPASYRTVYRKAGDIRGGYDYFENGVLRVSRNQQDADNYTETFFFDGGLRVESTYRGGILREELFFDGKTELRRNSF</sequence>
<accession>F4LJU8</accession>
<dbReference type="eggNOG" id="ENOG5030V6T">
    <property type="taxonomic scope" value="Bacteria"/>
</dbReference>
<proteinExistence type="predicted"/>
<dbReference type="AlphaFoldDB" id="F4LJU8"/>
<dbReference type="KEGG" id="tbe:Trebr_0992"/>
<dbReference type="Proteomes" id="UP000006546">
    <property type="component" value="Chromosome"/>
</dbReference>
<keyword evidence="2" id="KW-1185">Reference proteome</keyword>
<dbReference type="EMBL" id="CP002696">
    <property type="protein sequence ID" value="AEE16428.1"/>
    <property type="molecule type" value="Genomic_DNA"/>
</dbReference>
<name>F4LJU8_TREBD</name>
<evidence type="ECO:0000313" key="2">
    <source>
        <dbReference type="Proteomes" id="UP000006546"/>
    </source>
</evidence>
<protein>
    <submittedName>
        <fullName evidence="1">Uncharacterized protein</fullName>
    </submittedName>
</protein>
<dbReference type="STRING" id="906968.Trebr_0992"/>
<organism evidence="1 2">
    <name type="scientific">Treponema brennaborense (strain DSM 12168 / CIP 105900 / DD5/3)</name>
    <dbReference type="NCBI Taxonomy" id="906968"/>
    <lineage>
        <taxon>Bacteria</taxon>
        <taxon>Pseudomonadati</taxon>
        <taxon>Spirochaetota</taxon>
        <taxon>Spirochaetia</taxon>
        <taxon>Spirochaetales</taxon>
        <taxon>Treponemataceae</taxon>
        <taxon>Treponema</taxon>
    </lineage>
</organism>
<evidence type="ECO:0000313" key="1">
    <source>
        <dbReference type="EMBL" id="AEE16428.1"/>
    </source>
</evidence>
<dbReference type="RefSeq" id="WP_013758147.1">
    <property type="nucleotide sequence ID" value="NC_015500.1"/>
</dbReference>